<dbReference type="Gene3D" id="3.40.630.30">
    <property type="match status" value="1"/>
</dbReference>
<feature type="domain" description="N-acetyltransferase" evidence="1">
    <location>
        <begin position="28"/>
        <end position="184"/>
    </location>
</feature>
<dbReference type="EMBL" id="SRYW01000007">
    <property type="protein sequence ID" value="TGY34123.1"/>
    <property type="molecule type" value="Genomic_DNA"/>
</dbReference>
<evidence type="ECO:0000313" key="2">
    <source>
        <dbReference type="EMBL" id="TGY34123.1"/>
    </source>
</evidence>
<dbReference type="OrthoDB" id="9807426at2"/>
<dbReference type="Pfam" id="PF00583">
    <property type="entry name" value="Acetyltransf_1"/>
    <property type="match status" value="1"/>
</dbReference>
<evidence type="ECO:0000259" key="1">
    <source>
        <dbReference type="PROSITE" id="PS51186"/>
    </source>
</evidence>
<proteinExistence type="predicted"/>
<dbReference type="PROSITE" id="PS51186">
    <property type="entry name" value="GNAT"/>
    <property type="match status" value="1"/>
</dbReference>
<organism evidence="2 3">
    <name type="scientific">Stenotrophomonas maltophilia</name>
    <name type="common">Pseudomonas maltophilia</name>
    <name type="synonym">Xanthomonas maltophilia</name>
    <dbReference type="NCBI Taxonomy" id="40324"/>
    <lineage>
        <taxon>Bacteria</taxon>
        <taxon>Pseudomonadati</taxon>
        <taxon>Pseudomonadota</taxon>
        <taxon>Gammaproteobacteria</taxon>
        <taxon>Lysobacterales</taxon>
        <taxon>Lysobacteraceae</taxon>
        <taxon>Stenotrophomonas</taxon>
        <taxon>Stenotrophomonas maltophilia group</taxon>
    </lineage>
</organism>
<dbReference type="AlphaFoldDB" id="A0A4S2D0X4"/>
<dbReference type="InterPro" id="IPR016181">
    <property type="entry name" value="Acyl_CoA_acyltransferase"/>
</dbReference>
<keyword evidence="2" id="KW-0808">Transferase</keyword>
<dbReference type="CDD" id="cd04301">
    <property type="entry name" value="NAT_SF"/>
    <property type="match status" value="1"/>
</dbReference>
<name>A0A4S2D0X4_STEMA</name>
<dbReference type="GO" id="GO:0016747">
    <property type="term" value="F:acyltransferase activity, transferring groups other than amino-acyl groups"/>
    <property type="evidence" value="ECO:0007669"/>
    <property type="project" value="InterPro"/>
</dbReference>
<accession>A0A4S2D0X4</accession>
<reference evidence="2 3" key="1">
    <citation type="submission" date="2019-04" db="EMBL/GenBank/DDBJ databases">
        <title>Microbes associate with the intestines of laboratory mice.</title>
        <authorList>
            <person name="Navarre W."/>
            <person name="Wong E."/>
            <person name="Huang K."/>
            <person name="Tropini C."/>
            <person name="Ng K."/>
            <person name="Yu B."/>
        </authorList>
    </citation>
    <scope>NUCLEOTIDE SEQUENCE [LARGE SCALE GENOMIC DNA]</scope>
    <source>
        <strain evidence="2 3">NM62_B4-13</strain>
    </source>
</reference>
<sequence>MTTPDLPSPLSPELFPRWIEVLRDRTRVLIRPITAADRDSERAFIEGLSPQARRFRFLGQICSPSEQLLTQLTVLDDAHQVAFAAVISDASREQLIGVSRYSTNASGDACECAVTVADEWQGRGLGVILMNHLIAIARSRGIKRMYSIDDARNTHMRELAKHLGFSSRVDPEDHRQVIHELPLDPGT</sequence>
<dbReference type="SUPFAM" id="SSF55729">
    <property type="entry name" value="Acyl-CoA N-acyltransferases (Nat)"/>
    <property type="match status" value="1"/>
</dbReference>
<dbReference type="InterPro" id="IPR000182">
    <property type="entry name" value="GNAT_dom"/>
</dbReference>
<evidence type="ECO:0000313" key="3">
    <source>
        <dbReference type="Proteomes" id="UP000306631"/>
    </source>
</evidence>
<comment type="caution">
    <text evidence="2">The sequence shown here is derived from an EMBL/GenBank/DDBJ whole genome shotgun (WGS) entry which is preliminary data.</text>
</comment>
<gene>
    <name evidence="2" type="ORF">E5352_09590</name>
</gene>
<dbReference type="Proteomes" id="UP000306631">
    <property type="component" value="Unassembled WGS sequence"/>
</dbReference>
<protein>
    <submittedName>
        <fullName evidence="2">GNAT family N-acetyltransferase</fullName>
    </submittedName>
</protein>